<dbReference type="PANTHER" id="PTHR32027">
    <property type="entry name" value="CYTOSINE DEAMINASE"/>
    <property type="match status" value="1"/>
</dbReference>
<dbReference type="EMBL" id="VBAK01000105">
    <property type="protein sequence ID" value="TMI91115.1"/>
    <property type="molecule type" value="Genomic_DNA"/>
</dbReference>
<protein>
    <submittedName>
        <fullName evidence="5">N-acyl-D-amino-acid deacylase</fullName>
    </submittedName>
</protein>
<dbReference type="SUPFAM" id="SSF51556">
    <property type="entry name" value="Metallo-dependent hydrolases"/>
    <property type="match status" value="1"/>
</dbReference>
<dbReference type="PANTHER" id="PTHR32027:SF9">
    <property type="entry name" value="BLL3847 PROTEIN"/>
    <property type="match status" value="1"/>
</dbReference>
<dbReference type="Pfam" id="PF07969">
    <property type="entry name" value="Amidohydro_3"/>
    <property type="match status" value="1"/>
</dbReference>
<dbReference type="Gene3D" id="2.30.40.10">
    <property type="entry name" value="Urease, subunit C, domain 1"/>
    <property type="match status" value="1"/>
</dbReference>
<dbReference type="Gene3D" id="3.20.20.140">
    <property type="entry name" value="Metal-dependent hydrolases"/>
    <property type="match status" value="1"/>
</dbReference>
<dbReference type="InterPro" id="IPR013108">
    <property type="entry name" value="Amidohydro_3"/>
</dbReference>
<name>A0A537K5T7_9BACT</name>
<feature type="domain" description="Amidohydrolase 3" evidence="4">
    <location>
        <begin position="43"/>
        <end position="403"/>
    </location>
</feature>
<keyword evidence="1" id="KW-0479">Metal-binding</keyword>
<dbReference type="CDD" id="cd01293">
    <property type="entry name" value="Bact_CD"/>
    <property type="match status" value="1"/>
</dbReference>
<dbReference type="GO" id="GO:0019239">
    <property type="term" value="F:deaminase activity"/>
    <property type="evidence" value="ECO:0007669"/>
    <property type="project" value="UniProtKB-ARBA"/>
</dbReference>
<dbReference type="InterPro" id="IPR011059">
    <property type="entry name" value="Metal-dep_hydrolase_composite"/>
</dbReference>
<accession>A0A537K5T7</accession>
<dbReference type="SUPFAM" id="SSF51338">
    <property type="entry name" value="Composite domain of metallo-dependent hydrolases"/>
    <property type="match status" value="1"/>
</dbReference>
<evidence type="ECO:0000313" key="5">
    <source>
        <dbReference type="EMBL" id="TMI91115.1"/>
    </source>
</evidence>
<organism evidence="5 6">
    <name type="scientific">Candidatus Segetimicrobium genomatis</name>
    <dbReference type="NCBI Taxonomy" id="2569760"/>
    <lineage>
        <taxon>Bacteria</taxon>
        <taxon>Bacillati</taxon>
        <taxon>Candidatus Sysuimicrobiota</taxon>
        <taxon>Candidatus Sysuimicrobiia</taxon>
        <taxon>Candidatus Sysuimicrobiales</taxon>
        <taxon>Candidatus Segetimicrobiaceae</taxon>
        <taxon>Candidatus Segetimicrobium</taxon>
    </lineage>
</organism>
<sequence length="442" mass="48013">MDLIIRQGRVDDEGPLADIGVRDGRIDQVAPAVREEARRELHAGGKVVIPGLIEPHIHPDKAFLEQKMPNRSGTLEEAIRNTAALKARYTAEDVRERAERVLEWAVRRGTTTLRAHPDVDPIEKLMGVEALLALRQAYADVLDLQIVAFPQEGIIKAPGTEELMREAIRLGADAVGGCPYNEAGITETRRHIDICFRLAAQHGLPIDMHVDFADDVDDPRYTTAEYIARKTIAEGYQGRVSLGHVTTLGAVAPEARASLFELLAQAGISIVMLPATDLHLSGRKDRRTVRRGLAPAKELLAAGVNVAISSNNIRNAFTPFGLADMLQIGLLLCHTAHMGSPGEQMAVLRMATVNAARAIGIGDVYGLAAGRQADLLVLDTERVADVLVDQPDRLYVVKRGQVTVTTHRTVEVHRGPGTRSGERPAAGPSRQADRIREGGVPR</sequence>
<evidence type="ECO:0000313" key="6">
    <source>
        <dbReference type="Proteomes" id="UP000318509"/>
    </source>
</evidence>
<dbReference type="GO" id="GO:0016814">
    <property type="term" value="F:hydrolase activity, acting on carbon-nitrogen (but not peptide) bonds, in cyclic amidines"/>
    <property type="evidence" value="ECO:0007669"/>
    <property type="project" value="UniProtKB-ARBA"/>
</dbReference>
<dbReference type="AlphaFoldDB" id="A0A537K5T7"/>
<keyword evidence="2" id="KW-0378">Hydrolase</keyword>
<feature type="compositionally biased region" description="Basic and acidic residues" evidence="3">
    <location>
        <begin position="431"/>
        <end position="442"/>
    </location>
</feature>
<dbReference type="Proteomes" id="UP000318509">
    <property type="component" value="Unassembled WGS sequence"/>
</dbReference>
<dbReference type="FunFam" id="3.20.20.140:FF:000019">
    <property type="entry name" value="Cytosine deaminase"/>
    <property type="match status" value="1"/>
</dbReference>
<dbReference type="InterPro" id="IPR032466">
    <property type="entry name" value="Metal_Hydrolase"/>
</dbReference>
<reference evidence="5 6" key="1">
    <citation type="journal article" date="2019" name="Nat. Microbiol.">
        <title>Mediterranean grassland soil C-N compound turnover is dependent on rainfall and depth, and is mediated by genomically divergent microorganisms.</title>
        <authorList>
            <person name="Diamond S."/>
            <person name="Andeer P.F."/>
            <person name="Li Z."/>
            <person name="Crits-Christoph A."/>
            <person name="Burstein D."/>
            <person name="Anantharaman K."/>
            <person name="Lane K.R."/>
            <person name="Thomas B.C."/>
            <person name="Pan C."/>
            <person name="Northen T.R."/>
            <person name="Banfield J.F."/>
        </authorList>
    </citation>
    <scope>NUCLEOTIDE SEQUENCE [LARGE SCALE GENOMIC DNA]</scope>
    <source>
        <strain evidence="5">NP_3</strain>
    </source>
</reference>
<evidence type="ECO:0000259" key="4">
    <source>
        <dbReference type="Pfam" id="PF07969"/>
    </source>
</evidence>
<comment type="caution">
    <text evidence="5">The sequence shown here is derived from an EMBL/GenBank/DDBJ whole genome shotgun (WGS) entry which is preliminary data.</text>
</comment>
<evidence type="ECO:0000256" key="3">
    <source>
        <dbReference type="SAM" id="MobiDB-lite"/>
    </source>
</evidence>
<feature type="region of interest" description="Disordered" evidence="3">
    <location>
        <begin position="409"/>
        <end position="442"/>
    </location>
</feature>
<proteinExistence type="predicted"/>
<dbReference type="GO" id="GO:0046872">
    <property type="term" value="F:metal ion binding"/>
    <property type="evidence" value="ECO:0007669"/>
    <property type="project" value="UniProtKB-KW"/>
</dbReference>
<gene>
    <name evidence="5" type="ORF">E6H00_04895</name>
</gene>
<dbReference type="InterPro" id="IPR052349">
    <property type="entry name" value="Metallo-hydrolase_Enzymes"/>
</dbReference>
<evidence type="ECO:0000256" key="1">
    <source>
        <dbReference type="ARBA" id="ARBA00022723"/>
    </source>
</evidence>
<evidence type="ECO:0000256" key="2">
    <source>
        <dbReference type="ARBA" id="ARBA00022801"/>
    </source>
</evidence>